<evidence type="ECO:0000313" key="1">
    <source>
        <dbReference type="EMBL" id="KAK3723585.1"/>
    </source>
</evidence>
<name>A0ACC3NVD5_9PEZI</name>
<reference evidence="1" key="1">
    <citation type="submission" date="2023-07" db="EMBL/GenBank/DDBJ databases">
        <title>Black Yeasts Isolated from many extreme environments.</title>
        <authorList>
            <person name="Coleine C."/>
            <person name="Stajich J.E."/>
            <person name="Selbmann L."/>
        </authorList>
    </citation>
    <scope>NUCLEOTIDE SEQUENCE</scope>
    <source>
        <strain evidence="1">CCFEE 5714</strain>
    </source>
</reference>
<proteinExistence type="predicted"/>
<sequence length="406" mass="43027">MSTIASKNAYELLGNDPELDPDREPEPPTKAVDHPVQRAGKRNAGAEGPPAGTPRPAAGGRGGRHETLTRGDQAGSLNNRAEQRDDGLRQDRHANRTREPREHRGGTDRGGRGARGEGRGGRGYSGRFQRTNRDDRQSHSGIGEHQKQAAHGWGDEKDANNELNDEQAGEAMARAESREEPGFTPDTGAGDPAFTNGPGAEGEVVGEDAAAGEPEEKTKSYDEYLAEQAEKRLALGGESLQVRKANEGSKQKFPEGKAINRNTDEENFIAGSGGKARREKTSGNKKEQLALDGQYYAAPDAGGDRGGRGRGRGGRGGRGRGDGEFRGDREDRGDRGDRGDREGRGGGRGGRGEFRGDRGDRGGRGGRGRGEFRGERGPRGDRGGQRGGGGQFNATDQSAFPALGGS</sequence>
<gene>
    <name evidence="1" type="ORF">LTR37_001837</name>
</gene>
<dbReference type="Proteomes" id="UP001281147">
    <property type="component" value="Unassembled WGS sequence"/>
</dbReference>
<keyword evidence="2" id="KW-1185">Reference proteome</keyword>
<dbReference type="EMBL" id="JAUTXU010000009">
    <property type="protein sequence ID" value="KAK3723585.1"/>
    <property type="molecule type" value="Genomic_DNA"/>
</dbReference>
<comment type="caution">
    <text evidence="1">The sequence shown here is derived from an EMBL/GenBank/DDBJ whole genome shotgun (WGS) entry which is preliminary data.</text>
</comment>
<protein>
    <submittedName>
        <fullName evidence="1">Uncharacterized protein</fullName>
    </submittedName>
</protein>
<evidence type="ECO:0000313" key="2">
    <source>
        <dbReference type="Proteomes" id="UP001281147"/>
    </source>
</evidence>
<accession>A0ACC3NVD5</accession>
<organism evidence="1 2">
    <name type="scientific">Vermiconidia calcicola</name>
    <dbReference type="NCBI Taxonomy" id="1690605"/>
    <lineage>
        <taxon>Eukaryota</taxon>
        <taxon>Fungi</taxon>
        <taxon>Dikarya</taxon>
        <taxon>Ascomycota</taxon>
        <taxon>Pezizomycotina</taxon>
        <taxon>Dothideomycetes</taxon>
        <taxon>Dothideomycetidae</taxon>
        <taxon>Mycosphaerellales</taxon>
        <taxon>Extremaceae</taxon>
        <taxon>Vermiconidia</taxon>
    </lineage>
</organism>